<keyword evidence="3" id="KW-1185">Reference proteome</keyword>
<name>A0ABN9SR27_9DINO</name>
<accession>A0ABN9SR27</accession>
<dbReference type="Proteomes" id="UP001189429">
    <property type="component" value="Unassembled WGS sequence"/>
</dbReference>
<protein>
    <submittedName>
        <fullName evidence="2">Uncharacterized protein</fullName>
    </submittedName>
</protein>
<comment type="caution">
    <text evidence="2">The sequence shown here is derived from an EMBL/GenBank/DDBJ whole genome shotgun (WGS) entry which is preliminary data.</text>
</comment>
<evidence type="ECO:0000256" key="1">
    <source>
        <dbReference type="SAM" id="MobiDB-lite"/>
    </source>
</evidence>
<dbReference type="EMBL" id="CAUYUJ010012627">
    <property type="protein sequence ID" value="CAK0834328.1"/>
    <property type="molecule type" value="Genomic_DNA"/>
</dbReference>
<sequence>MVVVSRLWWVYEQLQSGRPARVAVTSSVSGMNMHIVLHQRVPGHLTALNELAMQVVWDTIYHVDSYVVVDHGHRHSSGSSHISFNVRPLHLRRAHSAPGGPGPGDSDDSDGGDDADLSSRRRGRGPRPVPDAAGSSEAAVPSASATGFSGPPAKVPRRHSSSRDASPLALPKLSALPSIPAFPELHLPWTNHYVNYRLPEPLISAVEDFWPGCGPLPFEAAFPSGFDADEFDKSGYDRDGYDKEGFDHHGYDRNGCDRGGCDHNGYDKDGVDHNGYDRDGYDRDGYDHNGYDRSGYDSHGFDQNGYDCSGYNLRGFDRLGYDKDGYNTSGFNLHGFD</sequence>
<proteinExistence type="predicted"/>
<evidence type="ECO:0000313" key="2">
    <source>
        <dbReference type="EMBL" id="CAK0834328.1"/>
    </source>
</evidence>
<organism evidence="2 3">
    <name type="scientific">Prorocentrum cordatum</name>
    <dbReference type="NCBI Taxonomy" id="2364126"/>
    <lineage>
        <taxon>Eukaryota</taxon>
        <taxon>Sar</taxon>
        <taxon>Alveolata</taxon>
        <taxon>Dinophyceae</taxon>
        <taxon>Prorocentrales</taxon>
        <taxon>Prorocentraceae</taxon>
        <taxon>Prorocentrum</taxon>
    </lineage>
</organism>
<feature type="compositionally biased region" description="Acidic residues" evidence="1">
    <location>
        <begin position="105"/>
        <end position="116"/>
    </location>
</feature>
<gene>
    <name evidence="2" type="ORF">PCOR1329_LOCUS31780</name>
</gene>
<dbReference type="SUPFAM" id="SSF141571">
    <property type="entry name" value="Pentapeptide repeat-like"/>
    <property type="match status" value="1"/>
</dbReference>
<feature type="non-terminal residue" evidence="2">
    <location>
        <position position="337"/>
    </location>
</feature>
<evidence type="ECO:0000313" key="3">
    <source>
        <dbReference type="Proteomes" id="UP001189429"/>
    </source>
</evidence>
<reference evidence="2" key="1">
    <citation type="submission" date="2023-10" db="EMBL/GenBank/DDBJ databases">
        <authorList>
            <person name="Chen Y."/>
            <person name="Shah S."/>
            <person name="Dougan E. K."/>
            <person name="Thang M."/>
            <person name="Chan C."/>
        </authorList>
    </citation>
    <scope>NUCLEOTIDE SEQUENCE [LARGE SCALE GENOMIC DNA]</scope>
</reference>
<feature type="region of interest" description="Disordered" evidence="1">
    <location>
        <begin position="93"/>
        <end position="166"/>
    </location>
</feature>